<name>A0A9Q0NLY0_SALVM</name>
<dbReference type="AlphaFoldDB" id="A0A9Q0NLY0"/>
<dbReference type="EMBL" id="JAPFFL010000018">
    <property type="protein sequence ID" value="KAJ6672061.1"/>
    <property type="molecule type" value="Genomic_DNA"/>
</dbReference>
<comment type="caution">
    <text evidence="4">The sequence shown here is derived from an EMBL/GenBank/DDBJ whole genome shotgun (WGS) entry which is preliminary data.</text>
</comment>
<evidence type="ECO:0000256" key="2">
    <source>
        <dbReference type="ARBA" id="ARBA00024341"/>
    </source>
</evidence>
<keyword evidence="1" id="KW-0112">Calmodulin-binding</keyword>
<dbReference type="GO" id="GO:0005516">
    <property type="term" value="F:calmodulin binding"/>
    <property type="evidence" value="ECO:0007669"/>
    <property type="project" value="UniProtKB-KW"/>
</dbReference>
<gene>
    <name evidence="4" type="ORF">OIU85_013412</name>
</gene>
<reference evidence="4" key="2">
    <citation type="journal article" date="2023" name="Int. J. Mol. Sci.">
        <title>De Novo Assembly and Annotation of 11 Diverse Shrub Willow (Salix) Genomes Reveals Novel Gene Organization in Sex-Linked Regions.</title>
        <authorList>
            <person name="Hyden B."/>
            <person name="Feng K."/>
            <person name="Yates T.B."/>
            <person name="Jawdy S."/>
            <person name="Cereghino C."/>
            <person name="Smart L.B."/>
            <person name="Muchero W."/>
        </authorList>
    </citation>
    <scope>NUCLEOTIDE SEQUENCE [LARGE SCALE GENOMIC DNA]</scope>
    <source>
        <tissue evidence="4">Shoot tip</tissue>
    </source>
</reference>
<dbReference type="Proteomes" id="UP001151529">
    <property type="component" value="Chromosome 12"/>
</dbReference>
<protein>
    <submittedName>
        <fullName evidence="4">CALMODULIN-BINDING PROTEIN</fullName>
    </submittedName>
</protein>
<evidence type="ECO:0000256" key="1">
    <source>
        <dbReference type="ARBA" id="ARBA00022860"/>
    </source>
</evidence>
<feature type="region of interest" description="Disordered" evidence="3">
    <location>
        <begin position="1"/>
        <end position="31"/>
    </location>
</feature>
<comment type="similarity">
    <text evidence="2">Belongs to the IQD family.</text>
</comment>
<reference evidence="4" key="1">
    <citation type="submission" date="2022-11" db="EMBL/GenBank/DDBJ databases">
        <authorList>
            <person name="Hyden B.L."/>
            <person name="Feng K."/>
            <person name="Yates T."/>
            <person name="Jawdy S."/>
            <person name="Smart L.B."/>
            <person name="Muchero W."/>
        </authorList>
    </citation>
    <scope>NUCLEOTIDE SEQUENCE</scope>
    <source>
        <tissue evidence="4">Shoot tip</tissue>
    </source>
</reference>
<proteinExistence type="inferred from homology"/>
<evidence type="ECO:0000313" key="5">
    <source>
        <dbReference type="Proteomes" id="UP001151529"/>
    </source>
</evidence>
<accession>A0A9Q0NLY0</accession>
<keyword evidence="5" id="KW-1185">Reference proteome</keyword>
<evidence type="ECO:0000256" key="3">
    <source>
        <dbReference type="SAM" id="MobiDB-lite"/>
    </source>
</evidence>
<dbReference type="Gene3D" id="1.20.5.1190">
    <property type="entry name" value="iswi atpase"/>
    <property type="match status" value="1"/>
</dbReference>
<dbReference type="PANTHER" id="PTHR32295:SF174">
    <property type="entry name" value="PROTEIN IQ-DOMAIN 24"/>
    <property type="match status" value="1"/>
</dbReference>
<organism evidence="4 5">
    <name type="scientific">Salix viminalis</name>
    <name type="common">Common osier</name>
    <name type="synonym">Basket willow</name>
    <dbReference type="NCBI Taxonomy" id="40686"/>
    <lineage>
        <taxon>Eukaryota</taxon>
        <taxon>Viridiplantae</taxon>
        <taxon>Streptophyta</taxon>
        <taxon>Embryophyta</taxon>
        <taxon>Tracheophyta</taxon>
        <taxon>Spermatophyta</taxon>
        <taxon>Magnoliopsida</taxon>
        <taxon>eudicotyledons</taxon>
        <taxon>Gunneridae</taxon>
        <taxon>Pentapetalae</taxon>
        <taxon>rosids</taxon>
        <taxon>fabids</taxon>
        <taxon>Malpighiales</taxon>
        <taxon>Salicaceae</taxon>
        <taxon>Saliceae</taxon>
        <taxon>Salix</taxon>
    </lineage>
</organism>
<sequence>MGFFRRLFGPRKKSRSSKTTPSSSQSNKVDQNLVSTAQFDATNLDANKHAIAVAAATAAVAEAALAAAQAAAEVVRLTSGGGPGGRCGGNVGRSHRRFAEEVSAVQIQSAFRGYLVIKCPILF</sequence>
<dbReference type="PANTHER" id="PTHR32295">
    <property type="entry name" value="IQ-DOMAIN 5-RELATED"/>
    <property type="match status" value="1"/>
</dbReference>
<evidence type="ECO:0000313" key="4">
    <source>
        <dbReference type="EMBL" id="KAJ6672061.1"/>
    </source>
</evidence>